<feature type="region of interest" description="Disordered" evidence="1">
    <location>
        <begin position="17"/>
        <end position="53"/>
    </location>
</feature>
<reference evidence="2" key="1">
    <citation type="submission" date="2018-11" db="EMBL/GenBank/DDBJ databases">
        <authorList>
            <consortium name="Genoscope - CEA"/>
            <person name="William W."/>
        </authorList>
    </citation>
    <scope>NUCLEOTIDE SEQUENCE</scope>
</reference>
<evidence type="ECO:0000256" key="1">
    <source>
        <dbReference type="SAM" id="MobiDB-lite"/>
    </source>
</evidence>
<name>A0A3P6EQJ8_BRAOL</name>
<dbReference type="AlphaFoldDB" id="A0A3P6EQJ8"/>
<evidence type="ECO:0000313" key="2">
    <source>
        <dbReference type="EMBL" id="VDD47147.1"/>
    </source>
</evidence>
<sequence>MLAIAPPPSIAFPARNKNLREEMVRVPEESHNEEEEYEDGDEDEGFGSAKCGNLESNEIQIDYKEMMEMFKSSD</sequence>
<organism evidence="2">
    <name type="scientific">Brassica oleracea</name>
    <name type="common">Wild cabbage</name>
    <dbReference type="NCBI Taxonomy" id="3712"/>
    <lineage>
        <taxon>Eukaryota</taxon>
        <taxon>Viridiplantae</taxon>
        <taxon>Streptophyta</taxon>
        <taxon>Embryophyta</taxon>
        <taxon>Tracheophyta</taxon>
        <taxon>Spermatophyta</taxon>
        <taxon>Magnoliopsida</taxon>
        <taxon>eudicotyledons</taxon>
        <taxon>Gunneridae</taxon>
        <taxon>Pentapetalae</taxon>
        <taxon>rosids</taxon>
        <taxon>malvids</taxon>
        <taxon>Brassicales</taxon>
        <taxon>Brassicaceae</taxon>
        <taxon>Brassiceae</taxon>
        <taxon>Brassica</taxon>
    </lineage>
</organism>
<feature type="compositionally biased region" description="Basic and acidic residues" evidence="1">
    <location>
        <begin position="18"/>
        <end position="30"/>
    </location>
</feature>
<feature type="compositionally biased region" description="Acidic residues" evidence="1">
    <location>
        <begin position="31"/>
        <end position="45"/>
    </location>
</feature>
<proteinExistence type="predicted"/>
<accession>A0A3P6EQJ8</accession>
<dbReference type="EMBL" id="LR031877">
    <property type="protein sequence ID" value="VDD47147.1"/>
    <property type="molecule type" value="Genomic_DNA"/>
</dbReference>
<protein>
    <submittedName>
        <fullName evidence="2">Uncharacterized protein</fullName>
    </submittedName>
</protein>
<gene>
    <name evidence="2" type="ORF">BOLC5T34694H</name>
</gene>